<dbReference type="InterPro" id="IPR002347">
    <property type="entry name" value="SDR_fam"/>
</dbReference>
<dbReference type="SUPFAM" id="SSF51735">
    <property type="entry name" value="NAD(P)-binding Rossmann-fold domains"/>
    <property type="match status" value="1"/>
</dbReference>
<sequence>MEKNYDGYLAYARSKLALIMFTFDLSAELKERKINVNALHPATLMSTSMVKDHFGQAQSSVEEGFSAIEFLATSKNLDEITGRYFENKSQAQANAQAYDKEARKKLRQTTTDSIAAYL</sequence>
<reference evidence="2 3" key="1">
    <citation type="submission" date="2014-08" db="EMBL/GenBank/DDBJ databases">
        <title>Genome sequence of Tetragenococcus muriaticus.</title>
        <authorList>
            <person name="Chuea-nongthon C."/>
            <person name="Rodtong S."/>
            <person name="Yongsawatdigul J."/>
            <person name="Steele J.L."/>
            <person name="Liu X.-y."/>
            <person name="Speers J."/>
            <person name="Glasner J.D."/>
            <person name="Neeno-Eckwall E.C."/>
        </authorList>
    </citation>
    <scope>NUCLEOTIDE SEQUENCE [LARGE SCALE GENOMIC DNA]</scope>
    <source>
        <strain evidence="2 3">PMC-11-5</strain>
    </source>
</reference>
<dbReference type="PANTHER" id="PTHR43157:SF31">
    <property type="entry name" value="PHOSPHATIDYLINOSITOL-GLYCAN BIOSYNTHESIS CLASS F PROTEIN"/>
    <property type="match status" value="1"/>
</dbReference>
<dbReference type="GO" id="GO:0016491">
    <property type="term" value="F:oxidoreductase activity"/>
    <property type="evidence" value="ECO:0007669"/>
    <property type="project" value="UniProtKB-KW"/>
</dbReference>
<protein>
    <submittedName>
        <fullName evidence="2">Short-chain dehydrogenase/reductase</fullName>
    </submittedName>
</protein>
<dbReference type="AlphaFoldDB" id="A0A091C266"/>
<dbReference type="PANTHER" id="PTHR43157">
    <property type="entry name" value="PHOSPHATIDYLINOSITOL-GLYCAN BIOSYNTHESIS CLASS F PROTEIN-RELATED"/>
    <property type="match status" value="1"/>
</dbReference>
<dbReference type="InterPro" id="IPR036291">
    <property type="entry name" value="NAD(P)-bd_dom_sf"/>
</dbReference>
<proteinExistence type="predicted"/>
<comment type="caution">
    <text evidence="2">The sequence shown here is derived from an EMBL/GenBank/DDBJ whole genome shotgun (WGS) entry which is preliminary data.</text>
</comment>
<evidence type="ECO:0000313" key="2">
    <source>
        <dbReference type="EMBL" id="KFN91906.1"/>
    </source>
</evidence>
<evidence type="ECO:0000256" key="1">
    <source>
        <dbReference type="ARBA" id="ARBA00023002"/>
    </source>
</evidence>
<name>A0A091C266_9ENTE</name>
<evidence type="ECO:0000313" key="3">
    <source>
        <dbReference type="Proteomes" id="UP000029380"/>
    </source>
</evidence>
<gene>
    <name evidence="2" type="ORF">TMUPMC115_1143</name>
</gene>
<dbReference type="Pfam" id="PF00106">
    <property type="entry name" value="adh_short"/>
    <property type="match status" value="1"/>
</dbReference>
<organism evidence="2 3">
    <name type="scientific">Tetragenococcus muriaticus PMC-11-5</name>
    <dbReference type="NCBI Taxonomy" id="1302649"/>
    <lineage>
        <taxon>Bacteria</taxon>
        <taxon>Bacillati</taxon>
        <taxon>Bacillota</taxon>
        <taxon>Bacilli</taxon>
        <taxon>Lactobacillales</taxon>
        <taxon>Enterococcaceae</taxon>
        <taxon>Tetragenococcus</taxon>
    </lineage>
</organism>
<keyword evidence="1" id="KW-0560">Oxidoreductase</keyword>
<accession>A0A091C266</accession>
<dbReference type="EMBL" id="JPVU01000119">
    <property type="protein sequence ID" value="KFN91906.1"/>
    <property type="molecule type" value="Genomic_DNA"/>
</dbReference>
<dbReference type="Gene3D" id="3.40.50.720">
    <property type="entry name" value="NAD(P)-binding Rossmann-like Domain"/>
    <property type="match status" value="1"/>
</dbReference>
<dbReference type="PATRIC" id="fig|1302649.3.peg.1144"/>
<dbReference type="Proteomes" id="UP000029380">
    <property type="component" value="Unassembled WGS sequence"/>
</dbReference>